<proteinExistence type="predicted"/>
<dbReference type="InterPro" id="IPR001789">
    <property type="entry name" value="Sig_transdc_resp-reg_receiver"/>
</dbReference>
<dbReference type="PIRSF" id="PIRSF036883">
    <property type="entry name" value="RR_HD-GYP_mod"/>
    <property type="match status" value="1"/>
</dbReference>
<dbReference type="EMBL" id="CP036281">
    <property type="protein sequence ID" value="QDU78574.1"/>
    <property type="molecule type" value="Genomic_DNA"/>
</dbReference>
<keyword evidence="5" id="KW-1185">Reference proteome</keyword>
<evidence type="ECO:0000256" key="1">
    <source>
        <dbReference type="PROSITE-ProRule" id="PRU00169"/>
    </source>
</evidence>
<organism evidence="4 5">
    <name type="scientific">Polystyrenella longa</name>
    <dbReference type="NCBI Taxonomy" id="2528007"/>
    <lineage>
        <taxon>Bacteria</taxon>
        <taxon>Pseudomonadati</taxon>
        <taxon>Planctomycetota</taxon>
        <taxon>Planctomycetia</taxon>
        <taxon>Planctomycetales</taxon>
        <taxon>Planctomycetaceae</taxon>
        <taxon>Polystyrenella</taxon>
    </lineage>
</organism>
<dbReference type="CDD" id="cd00077">
    <property type="entry name" value="HDc"/>
    <property type="match status" value="1"/>
</dbReference>
<accession>A0A518CHC7</accession>
<dbReference type="InterPro" id="IPR014626">
    <property type="entry name" value="Sig_transdc_resp-reg_put"/>
</dbReference>
<evidence type="ECO:0000259" key="2">
    <source>
        <dbReference type="PROSITE" id="PS50110"/>
    </source>
</evidence>
<dbReference type="PROSITE" id="PS51833">
    <property type="entry name" value="HDOD"/>
    <property type="match status" value="1"/>
</dbReference>
<dbReference type="PANTHER" id="PTHR33525:SF5">
    <property type="entry name" value="TWO COMPONENT SIGNAL TRANSDUCTION SYSTEM RESPONSE REGULATOR"/>
    <property type="match status" value="1"/>
</dbReference>
<protein>
    <submittedName>
        <fullName evidence="4">Hydrogenase transcriptional regulatory protein hupR1</fullName>
    </submittedName>
</protein>
<sequence>MKQPTVFFVDDEQNVLDGLRRALRRKVRDWDLHFFLSADEALKKLEEHPCDAIISDMRMPQMDGASFMKVVATRFPDTIRFILSGYSDSESLGRALAYTHQVFAKPWDADVLVQLITQALKQRELTIDEHIRPFITKLGSLPSLPSLYQELRQCIDNDGSLKDAVRIVSQDVAMTAKILQMMNSSFFGFSQQITSISQAITLLGLENLCSMVLSSQIFKPFQSSKSVDQNLLTEIINHSLLTARLAQKFTLEETRNRALANEAFSAGLLHDIGKTVLLVQLPDVFKQVKELATEKNCSFYEAEKELHEVTHAEVGGYLLGVWGLPQSLIDAVIFHHLPLGNDSIRFSISGIVSFANIIASHRAPYTSGEILDEKWQAYIEGLSDDVLNRWAQVTDEVLASMDQMESIMA</sequence>
<dbReference type="InterPro" id="IPR052340">
    <property type="entry name" value="RNase_Y/CdgJ"/>
</dbReference>
<evidence type="ECO:0000313" key="4">
    <source>
        <dbReference type="EMBL" id="QDU78574.1"/>
    </source>
</evidence>
<feature type="domain" description="Response regulatory" evidence="2">
    <location>
        <begin position="5"/>
        <end position="120"/>
    </location>
</feature>
<dbReference type="SUPFAM" id="SSF109604">
    <property type="entry name" value="HD-domain/PDEase-like"/>
    <property type="match status" value="1"/>
</dbReference>
<reference evidence="4 5" key="1">
    <citation type="submission" date="2019-02" db="EMBL/GenBank/DDBJ databases">
        <title>Deep-cultivation of Planctomycetes and their phenomic and genomic characterization uncovers novel biology.</title>
        <authorList>
            <person name="Wiegand S."/>
            <person name="Jogler M."/>
            <person name="Boedeker C."/>
            <person name="Pinto D."/>
            <person name="Vollmers J."/>
            <person name="Rivas-Marin E."/>
            <person name="Kohn T."/>
            <person name="Peeters S.H."/>
            <person name="Heuer A."/>
            <person name="Rast P."/>
            <person name="Oberbeckmann S."/>
            <person name="Bunk B."/>
            <person name="Jeske O."/>
            <person name="Meyerdierks A."/>
            <person name="Storesund J.E."/>
            <person name="Kallscheuer N."/>
            <person name="Luecker S."/>
            <person name="Lage O.M."/>
            <person name="Pohl T."/>
            <person name="Merkel B.J."/>
            <person name="Hornburger P."/>
            <person name="Mueller R.-W."/>
            <person name="Bruemmer F."/>
            <person name="Labrenz M."/>
            <person name="Spormann A.M."/>
            <person name="Op den Camp H."/>
            <person name="Overmann J."/>
            <person name="Amann R."/>
            <person name="Jetten M.S.M."/>
            <person name="Mascher T."/>
            <person name="Medema M.H."/>
            <person name="Devos D.P."/>
            <person name="Kaster A.-K."/>
            <person name="Ovreas L."/>
            <person name="Rohde M."/>
            <person name="Galperin M.Y."/>
            <person name="Jogler C."/>
        </authorList>
    </citation>
    <scope>NUCLEOTIDE SEQUENCE [LARGE SCALE GENOMIC DNA]</scope>
    <source>
        <strain evidence="4 5">Pla110</strain>
    </source>
</reference>
<dbReference type="Proteomes" id="UP000317178">
    <property type="component" value="Chromosome"/>
</dbReference>
<dbReference type="PANTHER" id="PTHR33525">
    <property type="match status" value="1"/>
</dbReference>
<dbReference type="KEGG" id="plon:Pla110_02780"/>
<gene>
    <name evidence="4" type="primary">hupR1</name>
    <name evidence="4" type="ORF">Pla110_02780</name>
</gene>
<dbReference type="RefSeq" id="WP_197440428.1">
    <property type="nucleotide sequence ID" value="NZ_CP036281.1"/>
</dbReference>
<dbReference type="SUPFAM" id="SSF52172">
    <property type="entry name" value="CheY-like"/>
    <property type="match status" value="1"/>
</dbReference>
<dbReference type="Pfam" id="PF00072">
    <property type="entry name" value="Response_reg"/>
    <property type="match status" value="1"/>
</dbReference>
<dbReference type="InterPro" id="IPR011006">
    <property type="entry name" value="CheY-like_superfamily"/>
</dbReference>
<dbReference type="Pfam" id="PF08668">
    <property type="entry name" value="HDOD"/>
    <property type="match status" value="1"/>
</dbReference>
<dbReference type="PROSITE" id="PS50110">
    <property type="entry name" value="RESPONSE_REGULATORY"/>
    <property type="match status" value="1"/>
</dbReference>
<dbReference type="CDD" id="cd17569">
    <property type="entry name" value="REC_HupR-like"/>
    <property type="match status" value="1"/>
</dbReference>
<evidence type="ECO:0000313" key="5">
    <source>
        <dbReference type="Proteomes" id="UP000317178"/>
    </source>
</evidence>
<dbReference type="SMART" id="SM00448">
    <property type="entry name" value="REC"/>
    <property type="match status" value="1"/>
</dbReference>
<dbReference type="Gene3D" id="1.10.3210.10">
    <property type="entry name" value="Hypothetical protein af1432"/>
    <property type="match status" value="1"/>
</dbReference>
<dbReference type="InterPro" id="IPR013976">
    <property type="entry name" value="HDOD"/>
</dbReference>
<feature type="domain" description="HDOD" evidence="3">
    <location>
        <begin position="141"/>
        <end position="338"/>
    </location>
</feature>
<dbReference type="InterPro" id="IPR003607">
    <property type="entry name" value="HD/PDEase_dom"/>
</dbReference>
<feature type="modified residue" description="4-aspartylphosphate" evidence="1">
    <location>
        <position position="56"/>
    </location>
</feature>
<keyword evidence="1" id="KW-0597">Phosphoprotein</keyword>
<dbReference type="Gene3D" id="3.40.50.2300">
    <property type="match status" value="1"/>
</dbReference>
<dbReference type="GO" id="GO:0000160">
    <property type="term" value="P:phosphorelay signal transduction system"/>
    <property type="evidence" value="ECO:0007669"/>
    <property type="project" value="InterPro"/>
</dbReference>
<name>A0A518CHC7_9PLAN</name>
<evidence type="ECO:0000259" key="3">
    <source>
        <dbReference type="PROSITE" id="PS51833"/>
    </source>
</evidence>
<dbReference type="AlphaFoldDB" id="A0A518CHC7"/>